<dbReference type="Gene3D" id="3.40.50.1240">
    <property type="entry name" value="Phosphoglycerate mutase-like"/>
    <property type="match status" value="1"/>
</dbReference>
<feature type="region of interest" description="Disordered" evidence="2">
    <location>
        <begin position="40"/>
        <end position="70"/>
    </location>
</feature>
<feature type="chain" id="PRO_5045794938" description="Phosphoglycerate mutase-like protein" evidence="3">
    <location>
        <begin position="23"/>
        <end position="549"/>
    </location>
</feature>
<organism evidence="4 5">
    <name type="scientific">Marasmiellus scandens</name>
    <dbReference type="NCBI Taxonomy" id="2682957"/>
    <lineage>
        <taxon>Eukaryota</taxon>
        <taxon>Fungi</taxon>
        <taxon>Dikarya</taxon>
        <taxon>Basidiomycota</taxon>
        <taxon>Agaricomycotina</taxon>
        <taxon>Agaricomycetes</taxon>
        <taxon>Agaricomycetidae</taxon>
        <taxon>Agaricales</taxon>
        <taxon>Marasmiineae</taxon>
        <taxon>Omphalotaceae</taxon>
        <taxon>Marasmiellus</taxon>
    </lineage>
</organism>
<protein>
    <recommendedName>
        <fullName evidence="6">Phosphoglycerate mutase-like protein</fullName>
    </recommendedName>
</protein>
<dbReference type="Pfam" id="PF00328">
    <property type="entry name" value="His_Phos_2"/>
    <property type="match status" value="1"/>
</dbReference>
<dbReference type="PANTHER" id="PTHR20963">
    <property type="entry name" value="MULTIPLE INOSITOL POLYPHOSPHATE PHOSPHATASE-RELATED"/>
    <property type="match status" value="1"/>
</dbReference>
<dbReference type="InterPro" id="IPR000560">
    <property type="entry name" value="His_Pase_clade-2"/>
</dbReference>
<dbReference type="PANTHER" id="PTHR20963:SF42">
    <property type="entry name" value="PHOSPHOGLYCERATE MUTASE-LIKE PROTEIN"/>
    <property type="match status" value="1"/>
</dbReference>
<keyword evidence="5" id="KW-1185">Reference proteome</keyword>
<accession>A0ABR1JSA6</accession>
<dbReference type="CDD" id="cd07061">
    <property type="entry name" value="HP_HAP_like"/>
    <property type="match status" value="1"/>
</dbReference>
<sequence>MITSKLLLFAFYLSASGYGILADPLASSFAGSTSTFQFPPEGVSASSDSNFPDAQDVGFAGPTPTGDEANSIATAPAVAQVDSVFPLVESQASDSAPINGSSTSFDIFQHWGSLSPFKSVDSLGVPGSSARIPDGCSLQQVHLLHRHGARYPASSELPASFAAALHAAATNSTGFNASGPLEFLNTWTYKLGAEILTPFGRSELFNLGIGFRVKYGELLKGFTNLPVFRTTSQERMVDSALHFSAGFFGVQSYQSSYRQLIEIESSGFNNTLAPYEICPNANNDIGNFGFMLGLQWAPRYLAKAQERLGAYIQGFELGPTELVSMQQLCAYETVSLGYSAFCDLFTEEEWKGFAYAADLVFWYSLGPGSPFSAALGKGWVEEMISRLEKNRITNSSSAINQTITSNNITFPLDQPIYVDATHDSVLSSIFTTLNFTSFAASGPLPTDHIPDNLSYNVNKFVPFGANLVGQVLSCPASEEPTHIRWVLNDAVVPLTGIKGCTEDSNGLCELDTFISSMKERLGTIDFDFDCFANYTIPNPDEIIDGRFPK</sequence>
<keyword evidence="1" id="KW-0378">Hydrolase</keyword>
<dbReference type="SUPFAM" id="SSF53254">
    <property type="entry name" value="Phosphoglycerate mutase-like"/>
    <property type="match status" value="1"/>
</dbReference>
<dbReference type="EMBL" id="JBANRG010000005">
    <property type="protein sequence ID" value="KAK7466236.1"/>
    <property type="molecule type" value="Genomic_DNA"/>
</dbReference>
<dbReference type="Proteomes" id="UP001498398">
    <property type="component" value="Unassembled WGS sequence"/>
</dbReference>
<evidence type="ECO:0000256" key="1">
    <source>
        <dbReference type="ARBA" id="ARBA00022801"/>
    </source>
</evidence>
<dbReference type="InterPro" id="IPR029033">
    <property type="entry name" value="His_PPase_superfam"/>
</dbReference>
<dbReference type="InterPro" id="IPR033379">
    <property type="entry name" value="Acid_Pase_AS"/>
</dbReference>
<dbReference type="PROSITE" id="PS00616">
    <property type="entry name" value="HIS_ACID_PHOSPHAT_1"/>
    <property type="match status" value="1"/>
</dbReference>
<evidence type="ECO:0000313" key="4">
    <source>
        <dbReference type="EMBL" id="KAK7466236.1"/>
    </source>
</evidence>
<evidence type="ECO:0000256" key="3">
    <source>
        <dbReference type="SAM" id="SignalP"/>
    </source>
</evidence>
<evidence type="ECO:0000313" key="5">
    <source>
        <dbReference type="Proteomes" id="UP001498398"/>
    </source>
</evidence>
<name>A0ABR1JSA6_9AGAR</name>
<feature type="signal peptide" evidence="3">
    <location>
        <begin position="1"/>
        <end position="22"/>
    </location>
</feature>
<evidence type="ECO:0008006" key="6">
    <source>
        <dbReference type="Google" id="ProtNLM"/>
    </source>
</evidence>
<keyword evidence="3" id="KW-0732">Signal</keyword>
<comment type="caution">
    <text evidence="4">The sequence shown here is derived from an EMBL/GenBank/DDBJ whole genome shotgun (WGS) entry which is preliminary data.</text>
</comment>
<evidence type="ECO:0000256" key="2">
    <source>
        <dbReference type="SAM" id="MobiDB-lite"/>
    </source>
</evidence>
<reference evidence="4 5" key="1">
    <citation type="submission" date="2024-01" db="EMBL/GenBank/DDBJ databases">
        <title>A draft genome for the cacao thread blight pathogen Marasmiellus scandens.</title>
        <authorList>
            <person name="Baruah I.K."/>
            <person name="Leung J."/>
            <person name="Bukari Y."/>
            <person name="Amoako-Attah I."/>
            <person name="Meinhardt L.W."/>
            <person name="Bailey B.A."/>
            <person name="Cohen S.P."/>
        </authorList>
    </citation>
    <scope>NUCLEOTIDE SEQUENCE [LARGE SCALE GENOMIC DNA]</scope>
    <source>
        <strain evidence="4 5">GH-19</strain>
    </source>
</reference>
<gene>
    <name evidence="4" type="ORF">VKT23_004964</name>
</gene>
<proteinExistence type="predicted"/>